<dbReference type="EMBL" id="MG973074">
    <property type="protein sequence ID" value="AYD68738.1"/>
    <property type="molecule type" value="Genomic_DNA"/>
</dbReference>
<geneLocation type="plasmid" evidence="1">
    <name>pHSJD-312</name>
</geneLocation>
<evidence type="ECO:0000313" key="1">
    <source>
        <dbReference type="EMBL" id="AYD68738.1"/>
    </source>
</evidence>
<accession>A0A386JC33</accession>
<protein>
    <submittedName>
        <fullName evidence="1">AAA-like domain protein</fullName>
    </submittedName>
</protein>
<name>A0A386JC33_CLODI</name>
<dbReference type="Gene3D" id="1.10.8.730">
    <property type="match status" value="1"/>
</dbReference>
<sequence>MSKINYNFGGILMNLAYKMNSEIKNENKISGKDIIYEQIKLGKKIILVNTESAKFNDIKDVRVVQVDKNKEIINPLQIYSTIKDFDIFSFGTHLKKIQRMYCILVSEYTEEELTSLDILLTKFYEYFGIDIKKCTKYKENEYPILSDFLNYLKYIEGTHRMINCMQSPNKEKVFEVFKELNSIKDILNIRINVIDTIISKLNKIIDNYGYLLNIHSNINHVHNNKFIAFNKLNLVDDEKILGVLLLNILTFINENYLFGEKNAEYLIVFDNSNEIFSFIKTSIGDIITSYVGEILNTADPNFISFLFIKTKMSAFFNFKNKFSLIRTQNIEDFLEQS</sequence>
<reference evidence="1" key="1">
    <citation type="journal article" date="2018" name="Sci. Rep.">
        <title>Novel Clade C-I Clostridium difficile strains escape diagnostic tests, differ in pathogenicity potential and carry toxins on extrachromosomal elements.</title>
        <authorList>
            <person name="Ramirez-Vargas G."/>
            <person name="Lopez-Urena D."/>
            <person name="Badilla A."/>
            <person name="Orozco-Aguilar J."/>
            <person name="Murillo T."/>
            <person name="Rojas P."/>
            <person name="Riedel T."/>
            <person name="Overmann J."/>
            <person name="Gonzalez G."/>
            <person name="Chaves-Olarte E."/>
            <person name="Quesada-Gomez C."/>
            <person name="Rodriguez C."/>
        </authorList>
    </citation>
    <scope>NUCLEOTIDE SEQUENCE</scope>
    <source>
        <strain evidence="1">HSJD-312</strain>
        <plasmid evidence="1">pHSJD-312</plasmid>
    </source>
</reference>
<proteinExistence type="predicted"/>
<keyword evidence="1" id="KW-0614">Plasmid</keyword>
<organism evidence="1">
    <name type="scientific">Clostridioides difficile</name>
    <name type="common">Peptoclostridium difficile</name>
    <dbReference type="NCBI Taxonomy" id="1496"/>
    <lineage>
        <taxon>Bacteria</taxon>
        <taxon>Bacillati</taxon>
        <taxon>Bacillota</taxon>
        <taxon>Clostridia</taxon>
        <taxon>Peptostreptococcales</taxon>
        <taxon>Peptostreptococcaceae</taxon>
        <taxon>Clostridioides</taxon>
    </lineage>
</organism>
<gene>
    <name evidence="1" type="ORF">pHSJD-312_00117</name>
</gene>
<dbReference type="AlphaFoldDB" id="A0A386JC33"/>